<dbReference type="Pfam" id="PF22692">
    <property type="entry name" value="LlgE_F_G_D1"/>
    <property type="match status" value="1"/>
</dbReference>
<name>A0A3N0UZA0_9PROT</name>
<dbReference type="InterPro" id="IPR010930">
    <property type="entry name" value="Flg_bb/hook_C_dom"/>
</dbReference>
<accession>A0A3N0UZA0</accession>
<dbReference type="InterPro" id="IPR012834">
    <property type="entry name" value="FlgG_G_neg"/>
</dbReference>
<reference evidence="12 13" key="1">
    <citation type="submission" date="2018-10" db="EMBL/GenBank/DDBJ databases">
        <authorList>
            <person name="Chen W.-M."/>
        </authorList>
    </citation>
    <scope>NUCLEOTIDE SEQUENCE [LARGE SCALE GENOMIC DNA]</scope>
    <source>
        <strain evidence="12 13">H-5</strain>
    </source>
</reference>
<dbReference type="GO" id="GO:0009426">
    <property type="term" value="C:bacterial-type flagellum basal body, distal rod"/>
    <property type="evidence" value="ECO:0007669"/>
    <property type="project" value="UniProtKB-UniRule"/>
</dbReference>
<dbReference type="AlphaFoldDB" id="A0A3N0UZA0"/>
<dbReference type="InterPro" id="IPR037925">
    <property type="entry name" value="FlgE/F/G-like"/>
</dbReference>
<dbReference type="SUPFAM" id="SSF117143">
    <property type="entry name" value="Flagellar hook protein flgE"/>
    <property type="match status" value="1"/>
</dbReference>
<proteinExistence type="inferred from homology"/>
<dbReference type="Pfam" id="PF06429">
    <property type="entry name" value="Flg_bbr_C"/>
    <property type="match status" value="1"/>
</dbReference>
<evidence type="ECO:0000256" key="1">
    <source>
        <dbReference type="ARBA" id="ARBA00004117"/>
    </source>
</evidence>
<gene>
    <name evidence="12" type="primary">flgG</name>
    <name evidence="12" type="ORF">ED236_09200</name>
</gene>
<dbReference type="PANTHER" id="PTHR30435">
    <property type="entry name" value="FLAGELLAR PROTEIN"/>
    <property type="match status" value="1"/>
</dbReference>
<dbReference type="PANTHER" id="PTHR30435:SF19">
    <property type="entry name" value="FLAGELLAR BASAL-BODY ROD PROTEIN FLGG"/>
    <property type="match status" value="1"/>
</dbReference>
<keyword evidence="12" id="KW-0969">Cilium</keyword>
<evidence type="ECO:0000313" key="12">
    <source>
        <dbReference type="EMBL" id="ROH85896.1"/>
    </source>
</evidence>
<sequence>MIDSIYIGATGMQAQQLNVDVIANNLANVNTTGFKKNRVSFEDTFYQAIHQPSNLGYTSPASTPIAIGMGTLVSSNSKSFTQGDIKATESPYDVAIRGNGLFEVLLPDGSSAYTRHGALKVTQDGLLGTNHGYELKQQVQIPADILELVIDSQGKVLGRSSSENKLVELGQIELSSLPNLEGLQALGENLFIATEKAGQVQNGRPGEDGLGLLSQGYLESSNVKLAEEMVNLVLAQRAYELNAKIIQASDEMLSISNNLRR</sequence>
<dbReference type="GO" id="GO:0071978">
    <property type="term" value="P:bacterial-type flagellum-dependent swarming motility"/>
    <property type="evidence" value="ECO:0007669"/>
    <property type="project" value="TreeGrafter"/>
</dbReference>
<dbReference type="RefSeq" id="WP_123237670.1">
    <property type="nucleotide sequence ID" value="NZ_RJVP01000004.1"/>
</dbReference>
<feature type="domain" description="Flagellar basal body rod protein N-terminal" evidence="9">
    <location>
        <begin position="5"/>
        <end position="35"/>
    </location>
</feature>
<keyword evidence="4 8" id="KW-0975">Bacterial flagellum</keyword>
<dbReference type="Pfam" id="PF00460">
    <property type="entry name" value="Flg_bb_rod"/>
    <property type="match status" value="1"/>
</dbReference>
<dbReference type="InterPro" id="IPR019776">
    <property type="entry name" value="Flagellar_basal_body_rod_CS"/>
</dbReference>
<evidence type="ECO:0000256" key="2">
    <source>
        <dbReference type="ARBA" id="ARBA00009677"/>
    </source>
</evidence>
<dbReference type="NCBIfam" id="TIGR03506">
    <property type="entry name" value="FlgEFG_subfam"/>
    <property type="match status" value="2"/>
</dbReference>
<evidence type="ECO:0000259" key="10">
    <source>
        <dbReference type="Pfam" id="PF06429"/>
    </source>
</evidence>
<evidence type="ECO:0000256" key="6">
    <source>
        <dbReference type="ARBA" id="ARBA00032912"/>
    </source>
</evidence>
<evidence type="ECO:0000259" key="11">
    <source>
        <dbReference type="Pfam" id="PF22692"/>
    </source>
</evidence>
<feature type="domain" description="Flagellar hook protein FlgE/F/G-like D1" evidence="11">
    <location>
        <begin position="95"/>
        <end position="156"/>
    </location>
</feature>
<comment type="subunit">
    <text evidence="5 8">The basal body constitutes a major portion of the flagellar organelle and consists of four rings (L,P,S, and M) mounted on a central rod. The rod consists of about 26 subunits of FlgG in the distal portion, and FlgB, FlgC and FlgF are thought to build up the proximal portion of the rod with about 6 subunits each.</text>
</comment>
<evidence type="ECO:0000256" key="4">
    <source>
        <dbReference type="ARBA" id="ARBA00023143"/>
    </source>
</evidence>
<feature type="domain" description="Flagellar basal-body/hook protein C-terminal" evidence="10">
    <location>
        <begin position="215"/>
        <end position="259"/>
    </location>
</feature>
<dbReference type="InterPro" id="IPR001444">
    <property type="entry name" value="Flag_bb_rod_N"/>
</dbReference>
<dbReference type="NCBIfam" id="TIGR02488">
    <property type="entry name" value="flgG_G_neg"/>
    <property type="match status" value="1"/>
</dbReference>
<organism evidence="12 13">
    <name type="scientific">Pseudomethylobacillus aquaticus</name>
    <dbReference type="NCBI Taxonomy" id="2676064"/>
    <lineage>
        <taxon>Bacteria</taxon>
        <taxon>Pseudomonadati</taxon>
        <taxon>Pseudomonadota</taxon>
        <taxon>Betaproteobacteria</taxon>
        <taxon>Nitrosomonadales</taxon>
        <taxon>Methylophilaceae</taxon>
        <taxon>Pseudomethylobacillus</taxon>
    </lineage>
</organism>
<keyword evidence="12" id="KW-0282">Flagellum</keyword>
<comment type="subcellular location">
    <subcellularLocation>
        <location evidence="1 8">Bacterial flagellum basal body</location>
    </subcellularLocation>
</comment>
<dbReference type="PROSITE" id="PS00588">
    <property type="entry name" value="FLAGELLA_BB_ROD"/>
    <property type="match status" value="1"/>
</dbReference>
<evidence type="ECO:0000256" key="3">
    <source>
        <dbReference type="ARBA" id="ARBA00017948"/>
    </source>
</evidence>
<evidence type="ECO:0000313" key="13">
    <source>
        <dbReference type="Proteomes" id="UP000275137"/>
    </source>
</evidence>
<protein>
    <recommendedName>
        <fullName evidence="3 7">Flagellar basal-body rod protein FlgG</fullName>
    </recommendedName>
    <alternativeName>
        <fullName evidence="6 8">Distal rod protein</fullName>
    </alternativeName>
</protein>
<evidence type="ECO:0000256" key="7">
    <source>
        <dbReference type="NCBIfam" id="TIGR02488"/>
    </source>
</evidence>
<comment type="similarity">
    <text evidence="2 8">Belongs to the flagella basal body rod proteins family.</text>
</comment>
<evidence type="ECO:0000259" key="9">
    <source>
        <dbReference type="Pfam" id="PF00460"/>
    </source>
</evidence>
<keyword evidence="12" id="KW-0966">Cell projection</keyword>
<evidence type="ECO:0000256" key="8">
    <source>
        <dbReference type="RuleBase" id="RU362116"/>
    </source>
</evidence>
<comment type="caution">
    <text evidence="12">The sequence shown here is derived from an EMBL/GenBank/DDBJ whole genome shotgun (WGS) entry which is preliminary data.</text>
</comment>
<evidence type="ECO:0000256" key="5">
    <source>
        <dbReference type="ARBA" id="ARBA00025933"/>
    </source>
</evidence>
<dbReference type="InterPro" id="IPR020013">
    <property type="entry name" value="Flagellar_FlgE/F/G"/>
</dbReference>
<dbReference type="EMBL" id="RJVP01000004">
    <property type="protein sequence ID" value="ROH85896.1"/>
    <property type="molecule type" value="Genomic_DNA"/>
</dbReference>
<dbReference type="Proteomes" id="UP000275137">
    <property type="component" value="Unassembled WGS sequence"/>
</dbReference>
<dbReference type="InterPro" id="IPR053967">
    <property type="entry name" value="LlgE_F_G-like_D1"/>
</dbReference>
<keyword evidence="13" id="KW-1185">Reference proteome</keyword>